<dbReference type="RefSeq" id="WP_239135862.1">
    <property type="nucleotide sequence ID" value="NZ_BAAAVW010000001.1"/>
</dbReference>
<dbReference type="InterPro" id="IPR042001">
    <property type="entry name" value="Sortase_F"/>
</dbReference>
<keyword evidence="1" id="KW-0378">Hydrolase</keyword>
<dbReference type="Pfam" id="PF04203">
    <property type="entry name" value="Sortase"/>
    <property type="match status" value="1"/>
</dbReference>
<reference evidence="2" key="1">
    <citation type="submission" date="2021-01" db="EMBL/GenBank/DDBJ databases">
        <title>Whole genome shotgun sequence of Dactylosporangium siamense NBRC 106093.</title>
        <authorList>
            <person name="Komaki H."/>
            <person name="Tamura T."/>
        </authorList>
    </citation>
    <scope>NUCLEOTIDE SEQUENCE</scope>
    <source>
        <strain evidence="2">NBRC 106093</strain>
    </source>
</reference>
<organism evidence="2 3">
    <name type="scientific">Dactylosporangium siamense</name>
    <dbReference type="NCBI Taxonomy" id="685454"/>
    <lineage>
        <taxon>Bacteria</taxon>
        <taxon>Bacillati</taxon>
        <taxon>Actinomycetota</taxon>
        <taxon>Actinomycetes</taxon>
        <taxon>Micromonosporales</taxon>
        <taxon>Micromonosporaceae</taxon>
        <taxon>Dactylosporangium</taxon>
    </lineage>
</organism>
<dbReference type="GO" id="GO:0016787">
    <property type="term" value="F:hydrolase activity"/>
    <property type="evidence" value="ECO:0007669"/>
    <property type="project" value="UniProtKB-KW"/>
</dbReference>
<protein>
    <recommendedName>
        <fullName evidence="4">Class F sortase</fullName>
    </recommendedName>
</protein>
<dbReference type="InterPro" id="IPR005754">
    <property type="entry name" value="Sortase"/>
</dbReference>
<evidence type="ECO:0000256" key="1">
    <source>
        <dbReference type="ARBA" id="ARBA00022801"/>
    </source>
</evidence>
<keyword evidence="3" id="KW-1185">Reference proteome</keyword>
<gene>
    <name evidence="2" type="ORF">Dsi01nite_025610</name>
</gene>
<evidence type="ECO:0008006" key="4">
    <source>
        <dbReference type="Google" id="ProtNLM"/>
    </source>
</evidence>
<dbReference type="InterPro" id="IPR023365">
    <property type="entry name" value="Sortase_dom-sf"/>
</dbReference>
<proteinExistence type="predicted"/>
<evidence type="ECO:0000313" key="3">
    <source>
        <dbReference type="Proteomes" id="UP000660611"/>
    </source>
</evidence>
<dbReference type="Gene3D" id="2.40.260.10">
    <property type="entry name" value="Sortase"/>
    <property type="match status" value="1"/>
</dbReference>
<name>A0A919PGM9_9ACTN</name>
<accession>A0A919PGM9</accession>
<dbReference type="EMBL" id="BONQ01000038">
    <property type="protein sequence ID" value="GIG44520.1"/>
    <property type="molecule type" value="Genomic_DNA"/>
</dbReference>
<sequence length="223" mass="22586">MHRPTGEGALRTGARLAEAVPMAALLLLALPGCSGEPAPSVGGATVSALASPAAPASGGVPVQGGALPSGAAVVAPARLEIGKLKLAARVDAVGIDAATGDFAVPPSVDEVGWYRFGPGLEATAGSIVIAGHVDSAEQGKGAFFRLRELAPGDVLKVTGSDGSVRVFTVVAREVFAKTAVPLERYFARDGVVRLTLITCGGPFDARTRHYRDNVVITAQPAAR</sequence>
<dbReference type="CDD" id="cd05829">
    <property type="entry name" value="Sortase_F"/>
    <property type="match status" value="1"/>
</dbReference>
<dbReference type="Proteomes" id="UP000660611">
    <property type="component" value="Unassembled WGS sequence"/>
</dbReference>
<dbReference type="AlphaFoldDB" id="A0A919PGM9"/>
<comment type="caution">
    <text evidence="2">The sequence shown here is derived from an EMBL/GenBank/DDBJ whole genome shotgun (WGS) entry which is preliminary data.</text>
</comment>
<evidence type="ECO:0000313" key="2">
    <source>
        <dbReference type="EMBL" id="GIG44520.1"/>
    </source>
</evidence>
<dbReference type="SUPFAM" id="SSF63817">
    <property type="entry name" value="Sortase"/>
    <property type="match status" value="1"/>
</dbReference>